<dbReference type="Gene3D" id="1.10.287.470">
    <property type="entry name" value="Helix hairpin bin"/>
    <property type="match status" value="1"/>
</dbReference>
<proteinExistence type="inferred from homology"/>
<dbReference type="PANTHER" id="PTHR30158">
    <property type="entry name" value="ACRA/E-RELATED COMPONENT OF DRUG EFFLUX TRANSPORTER"/>
    <property type="match status" value="1"/>
</dbReference>
<comment type="similarity">
    <text evidence="2">Belongs to the membrane fusion protein (MFP) (TC 8.A.1) family.</text>
</comment>
<feature type="domain" description="Multidrug resistance protein MdtA-like beta-barrel" evidence="7">
    <location>
        <begin position="234"/>
        <end position="326"/>
    </location>
</feature>
<evidence type="ECO:0000313" key="10">
    <source>
        <dbReference type="Proteomes" id="UP000324479"/>
    </source>
</evidence>
<accession>A0A5M6D7J7</accession>
<dbReference type="InterPro" id="IPR006143">
    <property type="entry name" value="RND_pump_MFP"/>
</dbReference>
<evidence type="ECO:0000313" key="9">
    <source>
        <dbReference type="EMBL" id="KAA5541829.1"/>
    </source>
</evidence>
<dbReference type="InterPro" id="IPR058627">
    <property type="entry name" value="MdtA-like_C"/>
</dbReference>
<feature type="domain" description="Multidrug resistance protein MdtA-like C-terminal permuted SH3" evidence="8">
    <location>
        <begin position="336"/>
        <end position="393"/>
    </location>
</feature>
<dbReference type="Gene3D" id="2.40.50.100">
    <property type="match status" value="1"/>
</dbReference>
<reference evidence="9 10" key="1">
    <citation type="submission" date="2019-08" db="EMBL/GenBank/DDBJ databases">
        <authorList>
            <person name="Dhanesh K."/>
            <person name="Kumar G."/>
            <person name="Sasikala C."/>
            <person name="Venkata Ramana C."/>
        </authorList>
    </citation>
    <scope>NUCLEOTIDE SEQUENCE [LARGE SCALE GENOMIC DNA]</scope>
    <source>
        <strain evidence="9 10">JC645</strain>
    </source>
</reference>
<evidence type="ECO:0000259" key="6">
    <source>
        <dbReference type="Pfam" id="PF25917"/>
    </source>
</evidence>
<keyword evidence="3" id="KW-0175">Coiled coil</keyword>
<feature type="domain" description="Multidrug resistance protein MdtA-like alpha-helical hairpin" evidence="5">
    <location>
        <begin position="118"/>
        <end position="181"/>
    </location>
</feature>
<dbReference type="PROSITE" id="PS51257">
    <property type="entry name" value="PROKAR_LIPOPROTEIN"/>
    <property type="match status" value="1"/>
</dbReference>
<dbReference type="PANTHER" id="PTHR30158:SF10">
    <property type="entry name" value="CATION EFFLUX PUMP"/>
    <property type="match status" value="1"/>
</dbReference>
<gene>
    <name evidence="9" type="ORF">FYK55_16610</name>
</gene>
<dbReference type="Gene3D" id="2.40.420.20">
    <property type="match status" value="1"/>
</dbReference>
<protein>
    <submittedName>
        <fullName evidence="9">Efflux RND transporter periplasmic adaptor subunit</fullName>
    </submittedName>
</protein>
<comment type="caution">
    <text evidence="9">The sequence shown here is derived from an EMBL/GenBank/DDBJ whole genome shotgun (WGS) entry which is preliminary data.</text>
</comment>
<feature type="domain" description="Multidrug resistance protein MdtA-like barrel-sandwich hybrid" evidence="6">
    <location>
        <begin position="60"/>
        <end position="229"/>
    </location>
</feature>
<dbReference type="Pfam" id="PF25876">
    <property type="entry name" value="HH_MFP_RND"/>
    <property type="match status" value="1"/>
</dbReference>
<dbReference type="GO" id="GO:0015562">
    <property type="term" value="F:efflux transmembrane transporter activity"/>
    <property type="evidence" value="ECO:0007669"/>
    <property type="project" value="InterPro"/>
</dbReference>
<dbReference type="InterPro" id="IPR058625">
    <property type="entry name" value="MdtA-like_BSH"/>
</dbReference>
<dbReference type="NCBIfam" id="TIGR01730">
    <property type="entry name" value="RND_mfp"/>
    <property type="match status" value="1"/>
</dbReference>
<evidence type="ECO:0000259" key="8">
    <source>
        <dbReference type="Pfam" id="PF25967"/>
    </source>
</evidence>
<dbReference type="Gene3D" id="2.40.30.170">
    <property type="match status" value="1"/>
</dbReference>
<feature type="coiled-coil region" evidence="3">
    <location>
        <begin position="115"/>
        <end position="187"/>
    </location>
</feature>
<dbReference type="InterPro" id="IPR058624">
    <property type="entry name" value="MdtA-like_HH"/>
</dbReference>
<evidence type="ECO:0000256" key="1">
    <source>
        <dbReference type="ARBA" id="ARBA00004196"/>
    </source>
</evidence>
<feature type="region of interest" description="Disordered" evidence="4">
    <location>
        <begin position="420"/>
        <end position="470"/>
    </location>
</feature>
<dbReference type="GO" id="GO:0005886">
    <property type="term" value="C:plasma membrane"/>
    <property type="evidence" value="ECO:0007669"/>
    <property type="project" value="TreeGrafter"/>
</dbReference>
<evidence type="ECO:0000256" key="4">
    <source>
        <dbReference type="SAM" id="MobiDB-lite"/>
    </source>
</evidence>
<sequence length="470" mass="50801">MARFRRMKPLCIVLILAAVGCRRQSNVYEPPPPPTVSVARPIKTQLTPFLESTGDTEAVREAEVRARVQGFIRDVMVDPEKEVRQGETLYQIEPDQYEADFNALKASVDAAEAAVGVAEASVETAQATLDQAENELQRTTKLLERQAASQAEYDQALANAQSGRAAVTAAKANVEAAKAELGVATENRNRAKIDLDYTTVTAPIGGRITKTEIKQGNLVEFGTVLTRIVDASQIYANFTISDRQLLELMAARRKSSPGGEPESQDWSRYDVFLKRETDTGYPFKGTLDYIDQAGVDPNFGTLALRAVFDNSDKRLLPGLFVSVRVAMPEKVERMLIKESAISRGPSGPYVLVVGADNRVAKKDISVAETVGGWAMVESGLSTSDQVILSGIQRAIPDAPVVPKLIELDFDESQVLRGVSDSQLSDFQQDAPDTPSDGADSESGNDESQPDASDPPSTTPPTKPASSPQAE</sequence>
<evidence type="ECO:0000256" key="2">
    <source>
        <dbReference type="ARBA" id="ARBA00009477"/>
    </source>
</evidence>
<dbReference type="Pfam" id="PF25967">
    <property type="entry name" value="RND-MFP_C"/>
    <property type="match status" value="1"/>
</dbReference>
<dbReference type="InterPro" id="IPR058626">
    <property type="entry name" value="MdtA-like_b-barrel"/>
</dbReference>
<dbReference type="SUPFAM" id="SSF111369">
    <property type="entry name" value="HlyD-like secretion proteins"/>
    <property type="match status" value="2"/>
</dbReference>
<evidence type="ECO:0000259" key="7">
    <source>
        <dbReference type="Pfam" id="PF25944"/>
    </source>
</evidence>
<dbReference type="Proteomes" id="UP000324479">
    <property type="component" value="Unassembled WGS sequence"/>
</dbReference>
<dbReference type="GO" id="GO:0046677">
    <property type="term" value="P:response to antibiotic"/>
    <property type="evidence" value="ECO:0007669"/>
    <property type="project" value="TreeGrafter"/>
</dbReference>
<dbReference type="Pfam" id="PF25944">
    <property type="entry name" value="Beta-barrel_RND"/>
    <property type="match status" value="1"/>
</dbReference>
<name>A0A5M6D7J7_9BACT</name>
<dbReference type="EMBL" id="VWOX01000009">
    <property type="protein sequence ID" value="KAA5541829.1"/>
    <property type="molecule type" value="Genomic_DNA"/>
</dbReference>
<evidence type="ECO:0000259" key="5">
    <source>
        <dbReference type="Pfam" id="PF25876"/>
    </source>
</evidence>
<keyword evidence="10" id="KW-1185">Reference proteome</keyword>
<evidence type="ECO:0000256" key="3">
    <source>
        <dbReference type="SAM" id="Coils"/>
    </source>
</evidence>
<organism evidence="9 10">
    <name type="scientific">Roseiconus nitratireducens</name>
    <dbReference type="NCBI Taxonomy" id="2605748"/>
    <lineage>
        <taxon>Bacteria</taxon>
        <taxon>Pseudomonadati</taxon>
        <taxon>Planctomycetota</taxon>
        <taxon>Planctomycetia</taxon>
        <taxon>Pirellulales</taxon>
        <taxon>Pirellulaceae</taxon>
        <taxon>Roseiconus</taxon>
    </lineage>
</organism>
<dbReference type="Pfam" id="PF25917">
    <property type="entry name" value="BSH_RND"/>
    <property type="match status" value="1"/>
</dbReference>
<feature type="compositionally biased region" description="Acidic residues" evidence="4">
    <location>
        <begin position="438"/>
        <end position="448"/>
    </location>
</feature>
<dbReference type="GO" id="GO:0030313">
    <property type="term" value="C:cell envelope"/>
    <property type="evidence" value="ECO:0007669"/>
    <property type="project" value="UniProtKB-SubCell"/>
</dbReference>
<comment type="subcellular location">
    <subcellularLocation>
        <location evidence="1">Cell envelope</location>
    </subcellularLocation>
</comment>
<dbReference type="AlphaFoldDB" id="A0A5M6D7J7"/>